<keyword evidence="6 9" id="KW-0418">Kinase</keyword>
<dbReference type="EC" id="2.7.2.8" evidence="9"/>
<comment type="caution">
    <text evidence="11">The sequence shown here is derived from an EMBL/GenBank/DDBJ whole genome shotgun (WGS) entry which is preliminary data.</text>
</comment>
<dbReference type="CDD" id="cd04238">
    <property type="entry name" value="AAK_NAGK-like"/>
    <property type="match status" value="1"/>
</dbReference>
<evidence type="ECO:0000256" key="5">
    <source>
        <dbReference type="ARBA" id="ARBA00022741"/>
    </source>
</evidence>
<dbReference type="Pfam" id="PF00696">
    <property type="entry name" value="AA_kinase"/>
    <property type="match status" value="1"/>
</dbReference>
<dbReference type="InterPro" id="IPR004662">
    <property type="entry name" value="AcgluKinase_fam"/>
</dbReference>
<evidence type="ECO:0000256" key="1">
    <source>
        <dbReference type="ARBA" id="ARBA00004828"/>
    </source>
</evidence>
<feature type="binding site" evidence="9">
    <location>
        <position position="154"/>
    </location>
    <ligand>
        <name>substrate</name>
    </ligand>
</feature>
<dbReference type="EMBL" id="JBHMAF010000196">
    <property type="protein sequence ID" value="MFB9761951.1"/>
    <property type="molecule type" value="Genomic_DNA"/>
</dbReference>
<feature type="binding site" evidence="9">
    <location>
        <position position="62"/>
    </location>
    <ligand>
        <name>substrate</name>
    </ligand>
</feature>
<feature type="domain" description="Aspartate/glutamate/uridylate kinase" evidence="10">
    <location>
        <begin position="5"/>
        <end position="232"/>
    </location>
</feature>
<keyword evidence="7 9" id="KW-0067">ATP-binding</keyword>
<keyword evidence="2 9" id="KW-0055">Arginine biosynthesis</keyword>
<name>A0ABV5WNW8_9BACI</name>
<keyword evidence="4 9" id="KW-0808">Transferase</keyword>
<evidence type="ECO:0000256" key="8">
    <source>
        <dbReference type="ARBA" id="ARBA00048141"/>
    </source>
</evidence>
<dbReference type="PIRSF" id="PIRSF000728">
    <property type="entry name" value="NAGK"/>
    <property type="match status" value="1"/>
</dbReference>
<evidence type="ECO:0000256" key="2">
    <source>
        <dbReference type="ARBA" id="ARBA00022571"/>
    </source>
</evidence>
<dbReference type="Proteomes" id="UP001589609">
    <property type="component" value="Unassembled WGS sequence"/>
</dbReference>
<feature type="binding site" evidence="9">
    <location>
        <begin position="40"/>
        <end position="41"/>
    </location>
    <ligand>
        <name>substrate</name>
    </ligand>
</feature>
<evidence type="ECO:0000313" key="11">
    <source>
        <dbReference type="EMBL" id="MFB9761951.1"/>
    </source>
</evidence>
<proteinExistence type="inferred from homology"/>
<dbReference type="NCBIfam" id="TIGR00761">
    <property type="entry name" value="argB"/>
    <property type="match status" value="1"/>
</dbReference>
<reference evidence="11 12" key="1">
    <citation type="submission" date="2024-09" db="EMBL/GenBank/DDBJ databases">
        <authorList>
            <person name="Sun Q."/>
            <person name="Mori K."/>
        </authorList>
    </citation>
    <scope>NUCLEOTIDE SEQUENCE [LARGE SCALE GENOMIC DNA]</scope>
    <source>
        <strain evidence="11 12">JCM 11201</strain>
    </source>
</reference>
<evidence type="ECO:0000256" key="4">
    <source>
        <dbReference type="ARBA" id="ARBA00022679"/>
    </source>
</evidence>
<organism evidence="11 12">
    <name type="scientific">Ectobacillus funiculus</name>
    <dbReference type="NCBI Taxonomy" id="137993"/>
    <lineage>
        <taxon>Bacteria</taxon>
        <taxon>Bacillati</taxon>
        <taxon>Bacillota</taxon>
        <taxon>Bacilli</taxon>
        <taxon>Bacillales</taxon>
        <taxon>Bacillaceae</taxon>
        <taxon>Ectobacillus</taxon>
    </lineage>
</organism>
<evidence type="ECO:0000256" key="9">
    <source>
        <dbReference type="HAMAP-Rule" id="MF_00082"/>
    </source>
</evidence>
<evidence type="ECO:0000256" key="6">
    <source>
        <dbReference type="ARBA" id="ARBA00022777"/>
    </source>
</evidence>
<evidence type="ECO:0000313" key="12">
    <source>
        <dbReference type="Proteomes" id="UP001589609"/>
    </source>
</evidence>
<keyword evidence="9" id="KW-0963">Cytoplasm</keyword>
<comment type="subcellular location">
    <subcellularLocation>
        <location evidence="9">Cytoplasm</location>
    </subcellularLocation>
</comment>
<dbReference type="PANTHER" id="PTHR23342:SF0">
    <property type="entry name" value="N-ACETYLGLUTAMATE SYNTHASE, MITOCHONDRIAL"/>
    <property type="match status" value="1"/>
</dbReference>
<dbReference type="RefSeq" id="WP_379952007.1">
    <property type="nucleotide sequence ID" value="NZ_JBHMAF010000196.1"/>
</dbReference>
<sequence length="256" mass="26732">MKEAIVVKCGGSVLARLSDTFFSSLQKLKAEHDLVVVHGGGPEIDEMLTKLNIPVEKKNGLRVTTKDVLEVVEMILCGMVNKNLVARFEKNGASAVGLSGCDGKLLEAAALNEELGYVGDVKTVNVKLLQSLLSQELVPVVSPVGMDTSGQLYNINGDTAAGAIASSLGAKQLLFVTDVPGVLHNGELIREADEELLSSLIEEGVITGGMIPKVKAALASLQGEVEQVIIVDGLKGFIDENGAIIGTTVTKGVKAG</sequence>
<dbReference type="HAMAP" id="MF_00082">
    <property type="entry name" value="ArgB"/>
    <property type="match status" value="1"/>
</dbReference>
<keyword evidence="3 9" id="KW-0028">Amino-acid biosynthesis</keyword>
<keyword evidence="5 9" id="KW-0547">Nucleotide-binding</keyword>
<dbReference type="PANTHER" id="PTHR23342">
    <property type="entry name" value="N-ACETYLGLUTAMATE SYNTHASE"/>
    <property type="match status" value="1"/>
</dbReference>
<feature type="site" description="Transition state stabilizer" evidence="9">
    <location>
        <position position="213"/>
    </location>
</feature>
<protein>
    <recommendedName>
        <fullName evidence="9">Acetylglutamate kinase</fullName>
        <ecNumber evidence="9">2.7.2.8</ecNumber>
    </recommendedName>
    <alternativeName>
        <fullName evidence="9">N-acetyl-L-glutamate 5-phosphotransferase</fullName>
    </alternativeName>
    <alternativeName>
        <fullName evidence="9">NAG kinase</fullName>
        <shortName evidence="9">NAGK</shortName>
    </alternativeName>
</protein>
<dbReference type="SUPFAM" id="SSF53633">
    <property type="entry name" value="Carbamate kinase-like"/>
    <property type="match status" value="1"/>
</dbReference>
<comment type="similarity">
    <text evidence="9">Belongs to the acetylglutamate kinase family. ArgB subfamily.</text>
</comment>
<accession>A0ABV5WNW8</accession>
<evidence type="ECO:0000256" key="3">
    <source>
        <dbReference type="ARBA" id="ARBA00022605"/>
    </source>
</evidence>
<gene>
    <name evidence="9 11" type="primary">argB</name>
    <name evidence="11" type="ORF">ACFFMS_27370</name>
</gene>
<dbReference type="Gene3D" id="3.40.1160.10">
    <property type="entry name" value="Acetylglutamate kinase-like"/>
    <property type="match status" value="1"/>
</dbReference>
<comment type="catalytic activity">
    <reaction evidence="8 9">
        <text>N-acetyl-L-glutamate + ATP = N-acetyl-L-glutamyl 5-phosphate + ADP</text>
        <dbReference type="Rhea" id="RHEA:14629"/>
        <dbReference type="ChEBI" id="CHEBI:30616"/>
        <dbReference type="ChEBI" id="CHEBI:44337"/>
        <dbReference type="ChEBI" id="CHEBI:57936"/>
        <dbReference type="ChEBI" id="CHEBI:456216"/>
        <dbReference type="EC" id="2.7.2.8"/>
    </reaction>
</comment>
<dbReference type="GO" id="GO:0003991">
    <property type="term" value="F:acetylglutamate kinase activity"/>
    <property type="evidence" value="ECO:0007669"/>
    <property type="project" value="UniProtKB-EC"/>
</dbReference>
<comment type="pathway">
    <text evidence="1 9">Amino-acid biosynthesis; L-arginine biosynthesis; N(2)-acetyl-L-ornithine from L-glutamate: step 2/4.</text>
</comment>
<dbReference type="InterPro" id="IPR001048">
    <property type="entry name" value="Asp/Glu/Uridylate_kinase"/>
</dbReference>
<comment type="function">
    <text evidence="9">Catalyzes the ATP-dependent phosphorylation of N-acetyl-L-glutamate.</text>
</comment>
<keyword evidence="12" id="KW-1185">Reference proteome</keyword>
<feature type="site" description="Transition state stabilizer" evidence="9">
    <location>
        <position position="8"/>
    </location>
</feature>
<dbReference type="InterPro" id="IPR037528">
    <property type="entry name" value="ArgB"/>
</dbReference>
<dbReference type="InterPro" id="IPR036393">
    <property type="entry name" value="AceGlu_kinase-like_sf"/>
</dbReference>
<evidence type="ECO:0000259" key="10">
    <source>
        <dbReference type="Pfam" id="PF00696"/>
    </source>
</evidence>
<evidence type="ECO:0000256" key="7">
    <source>
        <dbReference type="ARBA" id="ARBA00022840"/>
    </source>
</evidence>